<proteinExistence type="predicted"/>
<feature type="domain" description="Novel STAND NTPase 5" evidence="2">
    <location>
        <begin position="620"/>
        <end position="748"/>
    </location>
</feature>
<evidence type="ECO:0000259" key="2">
    <source>
        <dbReference type="Pfam" id="PF25199"/>
    </source>
</evidence>
<dbReference type="Proteomes" id="UP000283832">
    <property type="component" value="Unassembled WGS sequence"/>
</dbReference>
<evidence type="ECO:0000313" key="3">
    <source>
        <dbReference type="EMBL" id="RIV37739.1"/>
    </source>
</evidence>
<evidence type="ECO:0000313" key="4">
    <source>
        <dbReference type="Proteomes" id="UP000283832"/>
    </source>
</evidence>
<keyword evidence="4" id="KW-1185">Reference proteome</keyword>
<dbReference type="InterPro" id="IPR027417">
    <property type="entry name" value="P-loop_NTPase"/>
</dbReference>
<dbReference type="Pfam" id="PF25199">
    <property type="entry name" value="nSTAND_NTPase5"/>
    <property type="match status" value="1"/>
</dbReference>
<gene>
    <name evidence="3" type="ORF">D2L64_14250</name>
</gene>
<accession>A0A418MU71</accession>
<protein>
    <recommendedName>
        <fullName evidence="2">Novel STAND NTPase 5 domain-containing protein</fullName>
    </recommendedName>
</protein>
<dbReference type="EMBL" id="QXEC01000012">
    <property type="protein sequence ID" value="RIV37739.1"/>
    <property type="molecule type" value="Genomic_DNA"/>
</dbReference>
<reference evidence="3 4" key="1">
    <citation type="submission" date="2018-08" db="EMBL/GenBank/DDBJ databases">
        <title>Jishengella sp. nov., isolated from a root of Azadirachta indica A. Juss. var. siamensis Valenton.</title>
        <authorList>
            <person name="Kuncharoen N."/>
            <person name="Tanasupawat S."/>
            <person name="Kudo T."/>
            <person name="Ohkuma M."/>
        </authorList>
    </citation>
    <scope>NUCLEOTIDE SEQUENCE [LARGE SCALE GENOMIC DNA]</scope>
    <source>
        <strain evidence="3 4">AZ1-13</strain>
    </source>
</reference>
<dbReference type="RefSeq" id="WP_119576448.1">
    <property type="nucleotide sequence ID" value="NZ_QXEC01000012.1"/>
</dbReference>
<evidence type="ECO:0000256" key="1">
    <source>
        <dbReference type="SAM" id="MobiDB-lite"/>
    </source>
</evidence>
<dbReference type="OrthoDB" id="4217949at2"/>
<dbReference type="SUPFAM" id="SSF52540">
    <property type="entry name" value="P-loop containing nucleoside triphosphate hydrolases"/>
    <property type="match status" value="1"/>
</dbReference>
<name>A0A418MU71_9ACTN</name>
<organism evidence="3 4">
    <name type="scientific">Micromonospora radicis</name>
    <dbReference type="NCBI Taxonomy" id="1894971"/>
    <lineage>
        <taxon>Bacteria</taxon>
        <taxon>Bacillati</taxon>
        <taxon>Actinomycetota</taxon>
        <taxon>Actinomycetes</taxon>
        <taxon>Micromonosporales</taxon>
        <taxon>Micromonosporaceae</taxon>
        <taxon>Micromonospora</taxon>
    </lineage>
</organism>
<dbReference type="AlphaFoldDB" id="A0A418MU71"/>
<feature type="region of interest" description="Disordered" evidence="1">
    <location>
        <begin position="284"/>
        <end position="314"/>
    </location>
</feature>
<dbReference type="InterPro" id="IPR057574">
    <property type="entry name" value="nSTAND_NTPase5_dom"/>
</dbReference>
<comment type="caution">
    <text evidence="3">The sequence shown here is derived from an EMBL/GenBank/DDBJ whole genome shotgun (WGS) entry which is preliminary data.</text>
</comment>
<sequence length="1139" mass="123823">MALGNEPAILLLRGEPALTAAPDVTEAAVRVVAGLHAEGGSLDAIVLVGDLTTTASGNEFEALTELIDRILDECFEAPGLQELPVVLAAPGSLDRQARSSSLVTVRSLTDWWPQVQGSFWANETPDLEEAIRDSYARLNGWYARYRPESGWQAGMLPGEGAVVLDAGGVRLGLAVANTTFRMLSVDAGAELATLHPQQVAMLLGDSEQRPSLDALALVAALPPTDPPPALPVPVFPIAGRPESAAGGGWNIAQSGASLLIAGRGGDGTVRLTDQRGHCLDAVAPVAGESAGPREAARSEGEPSSAAHEGEKSPRVVAEERAALFEDLDQAVATGNAILVVTSGIEPESCGEWGTELGSPDDLFEALAESLPAQTDGRVALAEVMSRLRQTDSTLVRRTVAGMLVDTGPAVNKTAMRLLLAPWYRIYDCTGTNIFAAIAARVQLDANVVVVDAHRDAPGSVRPQLEVVAMNGIAPGTSTAPVVFDIDDRGRGSRARWFRQMKADLITHPVVFVSREIGSRHLSLYLNALVGDHGPTKGQPSRFAIAPGDDPVVSWKLAGAGITQLPTGVAELARDRLGTSREPIRRGIQLRARARAVQDRNAGVQMVSALLEAAPDGDPLYLRGTDPTWGDVKEAIPASLSTLAAMLDAADAPASQRPVLVLNDRSGTGKSTTLMQLAMALYMKGLAVGWVDRATTKSSQDVFEECIDLGLDAVMIDDVDIFGAEAARLMTRLGRRGNVLVAATIRSTRGHLLDEVPGLTKVPPLRLTDEDLDALVHRLDTYRQLGKLKQVKLHAARVERLRRVCDRDLMAAMVEVITGYRFEQRVNSEFSQLDQRERNIYATVCLFEALQYEDRSLTLPQNALLQIASDGLPDLAVNRAIEGLISSRRMLVRRESGHIRTRHRVVAEAMEKSIRADKSYFRQLFEQLLLFYVQRGAGITDRNDPTRRAMVALINHRVMIKSGLSVKAVREVYNELHDYLKDDFHYWLQCGSYELEKRNLDLAATYLDTARGCEGGLDHFKVVTTWGMVCLRRANERPADGTLHAEAVDAFRELERVASQEGDRSPHTFTTIVQDGTLWLQRGAFFTMDERQGIARRILHWIGVGRRLLELNAQFRSVADHCAPALKKMVEAEEDRSIPL</sequence>